<dbReference type="AlphaFoldDB" id="A0A7J6GN63"/>
<sequence>MYEMTGGLYYALTLQCTDRTYCEVKVLKMVPKIDLEMFRPAKHYPRPTTTTTTTSSEEKAAAST</sequence>
<gene>
    <name evidence="2" type="ORF">F8388_004575</name>
</gene>
<dbReference type="EMBL" id="JAATIP010000048">
    <property type="protein sequence ID" value="KAF4384342.1"/>
    <property type="molecule type" value="Genomic_DNA"/>
</dbReference>
<evidence type="ECO:0000313" key="2">
    <source>
        <dbReference type="EMBL" id="KAF4384342.1"/>
    </source>
</evidence>
<comment type="caution">
    <text evidence="2">The sequence shown here is derived from an EMBL/GenBank/DDBJ whole genome shotgun (WGS) entry which is preliminary data.</text>
</comment>
<evidence type="ECO:0000256" key="1">
    <source>
        <dbReference type="SAM" id="MobiDB-lite"/>
    </source>
</evidence>
<name>A0A7J6GN63_CANSA</name>
<feature type="region of interest" description="Disordered" evidence="1">
    <location>
        <begin position="44"/>
        <end position="64"/>
    </location>
</feature>
<protein>
    <submittedName>
        <fullName evidence="2">Uncharacterized protein</fullName>
    </submittedName>
</protein>
<organism evidence="2 3">
    <name type="scientific">Cannabis sativa</name>
    <name type="common">Hemp</name>
    <name type="synonym">Marijuana</name>
    <dbReference type="NCBI Taxonomy" id="3483"/>
    <lineage>
        <taxon>Eukaryota</taxon>
        <taxon>Viridiplantae</taxon>
        <taxon>Streptophyta</taxon>
        <taxon>Embryophyta</taxon>
        <taxon>Tracheophyta</taxon>
        <taxon>Spermatophyta</taxon>
        <taxon>Magnoliopsida</taxon>
        <taxon>eudicotyledons</taxon>
        <taxon>Gunneridae</taxon>
        <taxon>Pentapetalae</taxon>
        <taxon>rosids</taxon>
        <taxon>fabids</taxon>
        <taxon>Rosales</taxon>
        <taxon>Cannabaceae</taxon>
        <taxon>Cannabis</taxon>
    </lineage>
</organism>
<dbReference type="Proteomes" id="UP000525078">
    <property type="component" value="Unassembled WGS sequence"/>
</dbReference>
<evidence type="ECO:0000313" key="3">
    <source>
        <dbReference type="Proteomes" id="UP000525078"/>
    </source>
</evidence>
<proteinExistence type="predicted"/>
<reference evidence="2 3" key="1">
    <citation type="journal article" date="2020" name="bioRxiv">
        <title>Sequence and annotation of 42 cannabis genomes reveals extensive copy number variation in cannabinoid synthesis and pathogen resistance genes.</title>
        <authorList>
            <person name="Mckernan K.J."/>
            <person name="Helbert Y."/>
            <person name="Kane L.T."/>
            <person name="Ebling H."/>
            <person name="Zhang L."/>
            <person name="Liu B."/>
            <person name="Eaton Z."/>
            <person name="Mclaughlin S."/>
            <person name="Kingan S."/>
            <person name="Baybayan P."/>
            <person name="Concepcion G."/>
            <person name="Jordan M."/>
            <person name="Riva A."/>
            <person name="Barbazuk W."/>
            <person name="Harkins T."/>
        </authorList>
    </citation>
    <scope>NUCLEOTIDE SEQUENCE [LARGE SCALE GENOMIC DNA]</scope>
    <source>
        <strain evidence="3">cv. Jamaican Lion 4</strain>
        <tissue evidence="2">Leaf</tissue>
    </source>
</reference>
<accession>A0A7J6GN63</accession>